<dbReference type="EMBL" id="WOSW01000025">
    <property type="protein sequence ID" value="NHO33323.1"/>
    <property type="molecule type" value="Genomic_DNA"/>
</dbReference>
<dbReference type="RefSeq" id="WP_173577844.1">
    <property type="nucleotide sequence ID" value="NZ_WOSW01000025.1"/>
</dbReference>
<evidence type="ECO:0000313" key="2">
    <source>
        <dbReference type="Proteomes" id="UP000615326"/>
    </source>
</evidence>
<evidence type="ECO:0000313" key="1">
    <source>
        <dbReference type="EMBL" id="NHO33323.1"/>
    </source>
</evidence>
<keyword evidence="2" id="KW-1185">Reference proteome</keyword>
<protein>
    <submittedName>
        <fullName evidence="1">Uncharacterized protein</fullName>
    </submittedName>
</protein>
<gene>
    <name evidence="1" type="ORF">GOB84_12260</name>
</gene>
<proteinExistence type="predicted"/>
<name>A0ABX0KC09_9PROT</name>
<reference evidence="1 2" key="1">
    <citation type="journal article" date="2020" name="Int. J. Syst. Evol. Microbiol.">
        <title>Novel acetic acid bacteria from cider fermentations: Acetobacter conturbans sp. nov. and Acetobacter fallax sp. nov.</title>
        <authorList>
            <person name="Sombolestani A.S."/>
            <person name="Cleenwerck I."/>
            <person name="Cnockaert M."/>
            <person name="Borremans W."/>
            <person name="Wieme A.D."/>
            <person name="De Vuyst L."/>
            <person name="Vandamme P."/>
        </authorList>
    </citation>
    <scope>NUCLEOTIDE SEQUENCE [LARGE SCALE GENOMIC DNA]</scope>
    <source>
        <strain evidence="1 2">LMG 1637</strain>
    </source>
</reference>
<accession>A0ABX0KC09</accession>
<dbReference type="Proteomes" id="UP000615326">
    <property type="component" value="Unassembled WGS sequence"/>
</dbReference>
<comment type="caution">
    <text evidence="1">The sequence shown here is derived from an EMBL/GenBank/DDBJ whole genome shotgun (WGS) entry which is preliminary data.</text>
</comment>
<organism evidence="1 2">
    <name type="scientific">Acetobacter fallax</name>
    <dbReference type="NCBI Taxonomy" id="1737473"/>
    <lineage>
        <taxon>Bacteria</taxon>
        <taxon>Pseudomonadati</taxon>
        <taxon>Pseudomonadota</taxon>
        <taxon>Alphaproteobacteria</taxon>
        <taxon>Acetobacterales</taxon>
        <taxon>Acetobacteraceae</taxon>
        <taxon>Acetobacter</taxon>
    </lineage>
</organism>
<sequence>MPLTSDSSYLEKRVPHGPEFPHVVAAGVKTFRGSICLVCQDGTIVLPQTENPPSPVVAVVGLADRQLDATATAGLAPAVGGEPPLWPKKGCWALPFDTAPTWADYGKPAYAVDDAQVSLTETPSGGSARLPVGTIAGFDEAGNAFVLIA</sequence>